<comment type="caution">
    <text evidence="2">The sequence shown here is derived from an EMBL/GenBank/DDBJ whole genome shotgun (WGS) entry which is preliminary data.</text>
</comment>
<feature type="transmembrane region" description="Helical" evidence="1">
    <location>
        <begin position="96"/>
        <end position="116"/>
    </location>
</feature>
<dbReference type="EMBL" id="VAVZ01000030">
    <property type="protein sequence ID" value="TLP94983.1"/>
    <property type="molecule type" value="Genomic_DNA"/>
</dbReference>
<dbReference type="OrthoDB" id="4951405at2"/>
<keyword evidence="1" id="KW-0472">Membrane</keyword>
<proteinExistence type="predicted"/>
<dbReference type="AlphaFoldDB" id="A0A5R9B945"/>
<organism evidence="2 3">
    <name type="scientific">Nesterenkonia salmonea</name>
    <dbReference type="NCBI Taxonomy" id="1804987"/>
    <lineage>
        <taxon>Bacteria</taxon>
        <taxon>Bacillati</taxon>
        <taxon>Actinomycetota</taxon>
        <taxon>Actinomycetes</taxon>
        <taxon>Micrococcales</taxon>
        <taxon>Micrococcaceae</taxon>
        <taxon>Nesterenkonia</taxon>
    </lineage>
</organism>
<evidence type="ECO:0000313" key="2">
    <source>
        <dbReference type="EMBL" id="TLP94983.1"/>
    </source>
</evidence>
<gene>
    <name evidence="2" type="ORF">FEF26_11045</name>
</gene>
<protein>
    <recommendedName>
        <fullName evidence="4">ATP synthase protein I</fullName>
    </recommendedName>
</protein>
<feature type="transmembrane region" description="Helical" evidence="1">
    <location>
        <begin position="37"/>
        <end position="58"/>
    </location>
</feature>
<dbReference type="Proteomes" id="UP000310458">
    <property type="component" value="Unassembled WGS sequence"/>
</dbReference>
<keyword evidence="1" id="KW-1133">Transmembrane helix</keyword>
<sequence>MTGTGWRQVLVRTTAAGVATLVAVTVTALLFQGSPAAVSAAAGGGIVVVLSFLSLALIDWAERHRPHLSIPLFMMGFGVKIAALALVMPFVQPGDWLSPAWALAAGIAVLLVWQVAEVLSFAKMRLAVEPDA</sequence>
<evidence type="ECO:0008006" key="4">
    <source>
        <dbReference type="Google" id="ProtNLM"/>
    </source>
</evidence>
<feature type="transmembrane region" description="Helical" evidence="1">
    <location>
        <begin position="9"/>
        <end position="31"/>
    </location>
</feature>
<accession>A0A5R9B945</accession>
<evidence type="ECO:0000313" key="3">
    <source>
        <dbReference type="Proteomes" id="UP000310458"/>
    </source>
</evidence>
<name>A0A5R9B945_9MICC</name>
<keyword evidence="3" id="KW-1185">Reference proteome</keyword>
<evidence type="ECO:0000256" key="1">
    <source>
        <dbReference type="SAM" id="Phobius"/>
    </source>
</evidence>
<keyword evidence="1" id="KW-0812">Transmembrane</keyword>
<feature type="transmembrane region" description="Helical" evidence="1">
    <location>
        <begin position="70"/>
        <end position="90"/>
    </location>
</feature>
<reference evidence="2 3" key="1">
    <citation type="submission" date="2019-05" db="EMBL/GenBank/DDBJ databases">
        <title>Nesterenkonia sp. GY074 isolated from the Southern Atlantic Ocean.</title>
        <authorList>
            <person name="Zhang G."/>
        </authorList>
    </citation>
    <scope>NUCLEOTIDE SEQUENCE [LARGE SCALE GENOMIC DNA]</scope>
    <source>
        <strain evidence="2 3">GY074</strain>
    </source>
</reference>
<dbReference type="RefSeq" id="WP_138253594.1">
    <property type="nucleotide sequence ID" value="NZ_VAVZ01000030.1"/>
</dbReference>